<evidence type="ECO:0000256" key="4">
    <source>
        <dbReference type="ARBA" id="ARBA00040925"/>
    </source>
</evidence>
<feature type="compositionally biased region" description="Basic and acidic residues" evidence="7">
    <location>
        <begin position="177"/>
        <end position="265"/>
    </location>
</feature>
<dbReference type="InterPro" id="IPR001012">
    <property type="entry name" value="UBX_dom"/>
</dbReference>
<feature type="compositionally biased region" description="Polar residues" evidence="7">
    <location>
        <begin position="399"/>
        <end position="418"/>
    </location>
</feature>
<reference evidence="10" key="1">
    <citation type="submission" date="2021-01" db="UniProtKB">
        <authorList>
            <consortium name="EnsemblMetazoa"/>
        </authorList>
    </citation>
    <scope>IDENTIFICATION</scope>
</reference>
<dbReference type="SUPFAM" id="SSF52833">
    <property type="entry name" value="Thioredoxin-like"/>
    <property type="match status" value="1"/>
</dbReference>
<dbReference type="InterPro" id="IPR036249">
    <property type="entry name" value="Thioredoxin-like_sf"/>
</dbReference>
<comment type="subcellular location">
    <subcellularLocation>
        <location evidence="1">Endoplasmic reticulum membrane</location>
        <topology evidence="1">Peripheral membrane protein</topology>
    </subcellularLocation>
</comment>
<dbReference type="OrthoDB" id="2445133at2759"/>
<dbReference type="Pfam" id="PF00789">
    <property type="entry name" value="UBX"/>
    <property type="match status" value="1"/>
</dbReference>
<keyword evidence="2" id="KW-0834">Unfolded protein response</keyword>
<dbReference type="PROSITE" id="PS50033">
    <property type="entry name" value="UBX"/>
    <property type="match status" value="1"/>
</dbReference>
<dbReference type="Gene3D" id="3.40.30.10">
    <property type="entry name" value="Glutaredoxin"/>
    <property type="match status" value="1"/>
</dbReference>
<dbReference type="RefSeq" id="XP_066930422.1">
    <property type="nucleotide sequence ID" value="XM_067074321.1"/>
</dbReference>
<name>A0A7M5UQ68_9CNID</name>
<dbReference type="GO" id="GO:0006986">
    <property type="term" value="P:response to unfolded protein"/>
    <property type="evidence" value="ECO:0007669"/>
    <property type="project" value="UniProtKB-KW"/>
</dbReference>
<protein>
    <recommendedName>
        <fullName evidence="4">UBX domain-containing protein 4</fullName>
    </recommendedName>
    <alternativeName>
        <fullName evidence="5">UBX domain-containing protein 2</fullName>
    </alternativeName>
</protein>
<evidence type="ECO:0000256" key="7">
    <source>
        <dbReference type="SAM" id="MobiDB-lite"/>
    </source>
</evidence>
<evidence type="ECO:0000259" key="9">
    <source>
        <dbReference type="PROSITE" id="PS50033"/>
    </source>
</evidence>
<feature type="region of interest" description="Disordered" evidence="7">
    <location>
        <begin position="399"/>
        <end position="461"/>
    </location>
</feature>
<feature type="region of interest" description="Disordered" evidence="7">
    <location>
        <begin position="120"/>
        <end position="162"/>
    </location>
</feature>
<keyword evidence="8" id="KW-0472">Membrane</keyword>
<dbReference type="GeneID" id="136817971"/>
<keyword evidence="8" id="KW-1133">Transmembrane helix</keyword>
<feature type="transmembrane region" description="Helical" evidence="8">
    <location>
        <begin position="372"/>
        <end position="390"/>
    </location>
</feature>
<dbReference type="PANTHER" id="PTHR46424">
    <property type="entry name" value="UBX DOMAIN-CONTAINING PROTEIN 4"/>
    <property type="match status" value="1"/>
</dbReference>
<evidence type="ECO:0000256" key="1">
    <source>
        <dbReference type="ARBA" id="ARBA00004406"/>
    </source>
</evidence>
<evidence type="ECO:0000256" key="8">
    <source>
        <dbReference type="SAM" id="Phobius"/>
    </source>
</evidence>
<evidence type="ECO:0000313" key="11">
    <source>
        <dbReference type="Proteomes" id="UP000594262"/>
    </source>
</evidence>
<sequence>MQWFQGDVSEAIQKAISEQKMFIVFVRDDKEESQKMEELCNSDEVKNICTDDLCVAINITVDSEAGQQFGAIYPIAFLPCTFFIENDGIPAAIFPTMEKDKFVEKTEELMAVVRKLKIGESQKPASEAQQQDSPSETTSSDAVGNKEPTNSTSASEEELTKKEKADLLILKAKAKKAQKEKQEAREREQKRRDEGRELSHARRDLAERQAKQLADDLAKRREEERAARERVKQQIKQDREDKVARFEAEKKAREETKQQKVAKKDAEKEAKAQAVKAARDAAARIQFRLPDGSTSYKQFPSDAKFIVVVNHVTKELAPHIPIVRLTTVYPKHEYTQEDHSKSLRDLGLSPNASVIVSHGRASSSSSSSLNPISILMTVLAPLLALIYWFFSLFKSTPTTTTPNDAPSAQQQEPSSISTNDHRDASVRRRNLGGGSNIRRLYDDKPDDEDNATWNGNSTQQM</sequence>
<dbReference type="PANTHER" id="PTHR46424:SF1">
    <property type="entry name" value="UBX DOMAIN-CONTAINING PROTEIN 4"/>
    <property type="match status" value="1"/>
</dbReference>
<evidence type="ECO:0000313" key="10">
    <source>
        <dbReference type="EnsemblMetazoa" id="CLYHEMP002750.1"/>
    </source>
</evidence>
<evidence type="ECO:0000256" key="5">
    <source>
        <dbReference type="ARBA" id="ARBA00041575"/>
    </source>
</evidence>
<dbReference type="GO" id="GO:0036503">
    <property type="term" value="P:ERAD pathway"/>
    <property type="evidence" value="ECO:0007669"/>
    <property type="project" value="TreeGrafter"/>
</dbReference>
<feature type="domain" description="UBX" evidence="9">
    <location>
        <begin position="278"/>
        <end position="356"/>
    </location>
</feature>
<feature type="compositionally biased region" description="Polar residues" evidence="7">
    <location>
        <begin position="451"/>
        <end position="461"/>
    </location>
</feature>
<proteinExistence type="predicted"/>
<feature type="compositionally biased region" description="Polar residues" evidence="7">
    <location>
        <begin position="123"/>
        <end position="154"/>
    </location>
</feature>
<dbReference type="Proteomes" id="UP000594262">
    <property type="component" value="Unplaced"/>
</dbReference>
<evidence type="ECO:0000256" key="3">
    <source>
        <dbReference type="ARBA" id="ARBA00038812"/>
    </source>
</evidence>
<dbReference type="GO" id="GO:0005789">
    <property type="term" value="C:endoplasmic reticulum membrane"/>
    <property type="evidence" value="ECO:0007669"/>
    <property type="project" value="UniProtKB-SubCell"/>
</dbReference>
<dbReference type="SMART" id="SM00166">
    <property type="entry name" value="UBX"/>
    <property type="match status" value="1"/>
</dbReference>
<organism evidence="10 11">
    <name type="scientific">Clytia hemisphaerica</name>
    <dbReference type="NCBI Taxonomy" id="252671"/>
    <lineage>
        <taxon>Eukaryota</taxon>
        <taxon>Metazoa</taxon>
        <taxon>Cnidaria</taxon>
        <taxon>Hydrozoa</taxon>
        <taxon>Hydroidolina</taxon>
        <taxon>Leptothecata</taxon>
        <taxon>Obeliida</taxon>
        <taxon>Clytiidae</taxon>
        <taxon>Clytia</taxon>
    </lineage>
</organism>
<dbReference type="Gene3D" id="3.10.20.90">
    <property type="entry name" value="Phosphatidylinositol 3-kinase Catalytic Subunit, Chain A, domain 1"/>
    <property type="match status" value="1"/>
</dbReference>
<comment type="function">
    <text evidence="6">Involved in endoplasmic reticulum-associated protein degradation (ERAD). Acts as a platform to recruit both UBQLN1 and VCP to the ER during ERAD.</text>
</comment>
<evidence type="ECO:0000256" key="6">
    <source>
        <dbReference type="ARBA" id="ARBA00046062"/>
    </source>
</evidence>
<evidence type="ECO:0000256" key="2">
    <source>
        <dbReference type="ARBA" id="ARBA00023230"/>
    </source>
</evidence>
<keyword evidence="11" id="KW-1185">Reference proteome</keyword>
<dbReference type="Pfam" id="PF23187">
    <property type="entry name" value="UBX7_N"/>
    <property type="match status" value="1"/>
</dbReference>
<dbReference type="AlphaFoldDB" id="A0A7M5UQ68"/>
<dbReference type="InterPro" id="IPR029071">
    <property type="entry name" value="Ubiquitin-like_domsf"/>
</dbReference>
<feature type="region of interest" description="Disordered" evidence="7">
    <location>
        <begin position="174"/>
        <end position="265"/>
    </location>
</feature>
<dbReference type="SUPFAM" id="SSF54236">
    <property type="entry name" value="Ubiquitin-like"/>
    <property type="match status" value="1"/>
</dbReference>
<keyword evidence="8" id="KW-0812">Transmembrane</keyword>
<comment type="subunit">
    <text evidence="3">Directly interacts with VCP. Interacts with UBQLN1. Forms a complex with VCP and UBQLN1.</text>
</comment>
<accession>A0A7M5UQ68</accession>
<dbReference type="EnsemblMetazoa" id="CLYHEMT002750.1">
    <property type="protein sequence ID" value="CLYHEMP002750.1"/>
    <property type="gene ID" value="CLYHEMG002750"/>
</dbReference>